<name>A0ABY7CIZ7_9BASI</name>
<keyword evidence="2" id="KW-0472">Membrane</keyword>
<feature type="region of interest" description="Disordered" evidence="1">
    <location>
        <begin position="266"/>
        <end position="313"/>
    </location>
</feature>
<feature type="transmembrane region" description="Helical" evidence="2">
    <location>
        <begin position="399"/>
        <end position="423"/>
    </location>
</feature>
<protein>
    <recommendedName>
        <fullName evidence="5">BAR domain-containing protein</fullName>
    </recommendedName>
</protein>
<feature type="compositionally biased region" description="Polar residues" evidence="1">
    <location>
        <begin position="294"/>
        <end position="313"/>
    </location>
</feature>
<organism evidence="3 4">
    <name type="scientific">Puccinia triticina</name>
    <dbReference type="NCBI Taxonomy" id="208348"/>
    <lineage>
        <taxon>Eukaryota</taxon>
        <taxon>Fungi</taxon>
        <taxon>Dikarya</taxon>
        <taxon>Basidiomycota</taxon>
        <taxon>Pucciniomycotina</taxon>
        <taxon>Pucciniomycetes</taxon>
        <taxon>Pucciniales</taxon>
        <taxon>Pucciniaceae</taxon>
        <taxon>Puccinia</taxon>
    </lineage>
</organism>
<gene>
    <name evidence="3" type="ORF">PtA15_5A767</name>
</gene>
<keyword evidence="4" id="KW-1185">Reference proteome</keyword>
<evidence type="ECO:0008006" key="5">
    <source>
        <dbReference type="Google" id="ProtNLM"/>
    </source>
</evidence>
<reference evidence="3" key="1">
    <citation type="submission" date="2022-10" db="EMBL/GenBank/DDBJ databases">
        <title>Puccinia triticina Genome sequencing and assembly.</title>
        <authorList>
            <person name="Li C."/>
        </authorList>
    </citation>
    <scope>NUCLEOTIDE SEQUENCE</scope>
    <source>
        <strain evidence="3">Pt15</strain>
    </source>
</reference>
<dbReference type="GeneID" id="77810458"/>
<feature type="region of interest" description="Disordered" evidence="1">
    <location>
        <begin position="328"/>
        <end position="386"/>
    </location>
</feature>
<feature type="region of interest" description="Disordered" evidence="1">
    <location>
        <begin position="571"/>
        <end position="590"/>
    </location>
</feature>
<feature type="compositionally biased region" description="Polar residues" evidence="1">
    <location>
        <begin position="333"/>
        <end position="362"/>
    </location>
</feature>
<keyword evidence="2" id="KW-0812">Transmembrane</keyword>
<keyword evidence="2" id="KW-1133">Transmembrane helix</keyword>
<proteinExistence type="predicted"/>
<accession>A0ABY7CIZ7</accession>
<dbReference type="EMBL" id="CP110425">
    <property type="protein sequence ID" value="WAQ85193.1"/>
    <property type="molecule type" value="Genomic_DNA"/>
</dbReference>
<evidence type="ECO:0000256" key="1">
    <source>
        <dbReference type="SAM" id="MobiDB-lite"/>
    </source>
</evidence>
<evidence type="ECO:0000313" key="3">
    <source>
        <dbReference type="EMBL" id="WAQ85193.1"/>
    </source>
</evidence>
<sequence>MSQATVKLVEKMLVLGEELDSIIEVGGHLRREFRTVYFKAINFMYKHELIAVENLQSLFDKNNLEYAASQMKSLHDWYHNPYGRNNEKFWYPTVTEGGYNRWYMSDFTNLFREPDNYYKERTTALETIQPDIQEALKIFKLSKKNLTKQVMDVDQDLIKDLKLLNFSKQLITEVDKFRTYISQNHHLFPDGDLAASTIKVKSHARTNLFELDQFSKHVDRMVDEHAKTVSAILQVETIDDYFFQHHMEETIESFRELRSYKKIARRSGQCRTAHDKAEGGFKNKSAVQDETKKPTSSLQSHYHQTNQESQNLKEYSSPVFTAVELHSVEDESNTSQSPKDTSKQSSNGHSVISPPNASTSLYDSKPQVADIPPTPSSGDHIKPDFDDGKEQSTIVIRDILIAISILALSLLFLGIMWLALIVFRPMIRSSRMRFDPRYRFKRNKKTDDPPQWWTQFHINSQRSEGGVWSDTRNLAERSNPAGSTFGPTNGMITESKPWHVSEVVPTEFPETYEVLNDPESQWEPENTRIHEKHVPQSRLETWLRGNDEMRGRLFSATVVWHKDPSLFSKKEPTLVPGLPSLGPSDSASRF</sequence>
<dbReference type="RefSeq" id="XP_053020748.1">
    <property type="nucleotide sequence ID" value="XM_053169563.1"/>
</dbReference>
<evidence type="ECO:0000313" key="4">
    <source>
        <dbReference type="Proteomes" id="UP001164743"/>
    </source>
</evidence>
<evidence type="ECO:0000256" key="2">
    <source>
        <dbReference type="SAM" id="Phobius"/>
    </source>
</evidence>
<feature type="compositionally biased region" description="Basic and acidic residues" evidence="1">
    <location>
        <begin position="272"/>
        <end position="293"/>
    </location>
</feature>
<dbReference type="Proteomes" id="UP001164743">
    <property type="component" value="Chromosome 5A"/>
</dbReference>